<accession>A0A4R7D5U6</accession>
<evidence type="ECO:0000313" key="3">
    <source>
        <dbReference type="Proteomes" id="UP000295274"/>
    </source>
</evidence>
<dbReference type="InterPro" id="IPR002539">
    <property type="entry name" value="MaoC-like_dom"/>
</dbReference>
<dbReference type="PANTHER" id="PTHR42993">
    <property type="entry name" value="MAOC-LIKE DEHYDRATASE DOMAIN-CONTAINING PROTEIN"/>
    <property type="match status" value="1"/>
</dbReference>
<dbReference type="SUPFAM" id="SSF54637">
    <property type="entry name" value="Thioesterase/thiol ester dehydrase-isomerase"/>
    <property type="match status" value="1"/>
</dbReference>
<feature type="domain" description="MaoC-like" evidence="1">
    <location>
        <begin position="24"/>
        <end position="132"/>
    </location>
</feature>
<reference evidence="2 3" key="1">
    <citation type="submission" date="2019-03" db="EMBL/GenBank/DDBJ databases">
        <title>Genomic Encyclopedia of Type Strains, Phase III (KMG-III): the genomes of soil and plant-associated and newly described type strains.</title>
        <authorList>
            <person name="Whitman W."/>
        </authorList>
    </citation>
    <scope>NUCLEOTIDE SEQUENCE [LARGE SCALE GENOMIC DNA]</scope>
    <source>
        <strain evidence="2 3">CECT 8455</strain>
    </source>
</reference>
<keyword evidence="3" id="KW-1185">Reference proteome</keyword>
<sequence>MVELQDKIMGKLEIENFEEFRKLEGKQLPESDWMIVTQEMINDFAKATGDFQWIHVDLEKAKKHSPFKKPVAHGFMSVSLLSKMLGDSIQVKSAQMGVNYGLNKVRFPNPVLVDSRLRLVCRISKIENYGDTGLKVTWNCTVEIEGSEKPACVAEFLSLMFE</sequence>
<proteinExistence type="predicted"/>
<dbReference type="InterPro" id="IPR039375">
    <property type="entry name" value="NodN-like"/>
</dbReference>
<dbReference type="Pfam" id="PF01575">
    <property type="entry name" value="MaoC_dehydratas"/>
    <property type="match status" value="1"/>
</dbReference>
<dbReference type="Proteomes" id="UP000295274">
    <property type="component" value="Unassembled WGS sequence"/>
</dbReference>
<dbReference type="AlphaFoldDB" id="A0A4R7D5U6"/>
<name>A0A4R7D5U6_9FLAO</name>
<dbReference type="InterPro" id="IPR029069">
    <property type="entry name" value="HotDog_dom_sf"/>
</dbReference>
<organism evidence="2 3">
    <name type="scientific">Maribacter caenipelagi</name>
    <dbReference type="NCBI Taxonomy" id="1447781"/>
    <lineage>
        <taxon>Bacteria</taxon>
        <taxon>Pseudomonadati</taxon>
        <taxon>Bacteroidota</taxon>
        <taxon>Flavobacteriia</taxon>
        <taxon>Flavobacteriales</taxon>
        <taxon>Flavobacteriaceae</taxon>
        <taxon>Maribacter</taxon>
    </lineage>
</organism>
<protein>
    <submittedName>
        <fullName evidence="2">Acyl dehydratase</fullName>
    </submittedName>
</protein>
<dbReference type="EMBL" id="SNZW01000015">
    <property type="protein sequence ID" value="TDS14286.1"/>
    <property type="molecule type" value="Genomic_DNA"/>
</dbReference>
<evidence type="ECO:0000313" key="2">
    <source>
        <dbReference type="EMBL" id="TDS14286.1"/>
    </source>
</evidence>
<dbReference type="Gene3D" id="3.10.129.10">
    <property type="entry name" value="Hotdog Thioesterase"/>
    <property type="match status" value="1"/>
</dbReference>
<gene>
    <name evidence="2" type="ORF">DFQ03_2366</name>
</gene>
<comment type="caution">
    <text evidence="2">The sequence shown here is derived from an EMBL/GenBank/DDBJ whole genome shotgun (WGS) entry which is preliminary data.</text>
</comment>
<evidence type="ECO:0000259" key="1">
    <source>
        <dbReference type="Pfam" id="PF01575"/>
    </source>
</evidence>
<dbReference type="PANTHER" id="PTHR42993:SF1">
    <property type="entry name" value="MAOC-LIKE DEHYDRATASE DOMAIN-CONTAINING PROTEIN"/>
    <property type="match status" value="1"/>
</dbReference>
<dbReference type="CDD" id="cd03450">
    <property type="entry name" value="NodN"/>
    <property type="match status" value="1"/>
</dbReference>